<name>A0A6A5Y861_9PLEO</name>
<evidence type="ECO:0000313" key="2">
    <source>
        <dbReference type="Proteomes" id="UP000799778"/>
    </source>
</evidence>
<accession>A0A6A5Y861</accession>
<sequence>MMKWGMEAYRSSLAVYTFFASVEPFSTGQCIIRSRSTQLIPRLSILNINLLQPFRPSIYHYQHPGLATCPMLPGTLPVWRHPSISLILSFVTLLYFHNPDSSFVSICTSTVNVLVARS</sequence>
<dbReference type="GeneID" id="54279574"/>
<evidence type="ECO:0000313" key="1">
    <source>
        <dbReference type="EMBL" id="KAF2021578.1"/>
    </source>
</evidence>
<proteinExistence type="predicted"/>
<dbReference type="RefSeq" id="XP_033389917.1">
    <property type="nucleotide sequence ID" value="XM_033522177.1"/>
</dbReference>
<gene>
    <name evidence="1" type="ORF">BU24DRAFT_23159</name>
</gene>
<reference evidence="1" key="1">
    <citation type="journal article" date="2020" name="Stud. Mycol.">
        <title>101 Dothideomycetes genomes: a test case for predicting lifestyles and emergence of pathogens.</title>
        <authorList>
            <person name="Haridas S."/>
            <person name="Albert R."/>
            <person name="Binder M."/>
            <person name="Bloem J."/>
            <person name="Labutti K."/>
            <person name="Salamov A."/>
            <person name="Andreopoulos B."/>
            <person name="Baker S."/>
            <person name="Barry K."/>
            <person name="Bills G."/>
            <person name="Bluhm B."/>
            <person name="Cannon C."/>
            <person name="Castanera R."/>
            <person name="Culley D."/>
            <person name="Daum C."/>
            <person name="Ezra D."/>
            <person name="Gonzalez J."/>
            <person name="Henrissat B."/>
            <person name="Kuo A."/>
            <person name="Liang C."/>
            <person name="Lipzen A."/>
            <person name="Lutzoni F."/>
            <person name="Magnuson J."/>
            <person name="Mondo S."/>
            <person name="Nolan M."/>
            <person name="Ohm R."/>
            <person name="Pangilinan J."/>
            <person name="Park H.-J."/>
            <person name="Ramirez L."/>
            <person name="Alfaro M."/>
            <person name="Sun H."/>
            <person name="Tritt A."/>
            <person name="Yoshinaga Y."/>
            <person name="Zwiers L.-H."/>
            <person name="Turgeon B."/>
            <person name="Goodwin S."/>
            <person name="Spatafora J."/>
            <person name="Crous P."/>
            <person name="Grigoriev I."/>
        </authorList>
    </citation>
    <scope>NUCLEOTIDE SEQUENCE</scope>
    <source>
        <strain evidence="1">CBS 175.79</strain>
    </source>
</reference>
<keyword evidence="2" id="KW-1185">Reference proteome</keyword>
<dbReference type="Proteomes" id="UP000799778">
    <property type="component" value="Unassembled WGS sequence"/>
</dbReference>
<organism evidence="1 2">
    <name type="scientific">Aaosphaeria arxii CBS 175.79</name>
    <dbReference type="NCBI Taxonomy" id="1450172"/>
    <lineage>
        <taxon>Eukaryota</taxon>
        <taxon>Fungi</taxon>
        <taxon>Dikarya</taxon>
        <taxon>Ascomycota</taxon>
        <taxon>Pezizomycotina</taxon>
        <taxon>Dothideomycetes</taxon>
        <taxon>Pleosporomycetidae</taxon>
        <taxon>Pleosporales</taxon>
        <taxon>Pleosporales incertae sedis</taxon>
        <taxon>Aaosphaeria</taxon>
    </lineage>
</organism>
<dbReference type="EMBL" id="ML978066">
    <property type="protein sequence ID" value="KAF2021578.1"/>
    <property type="molecule type" value="Genomic_DNA"/>
</dbReference>
<protein>
    <submittedName>
        <fullName evidence="1">Uncharacterized protein</fullName>
    </submittedName>
</protein>
<dbReference type="AlphaFoldDB" id="A0A6A5Y861"/>